<gene>
    <name evidence="1" type="ORF">SCALOS_LOCUS6310</name>
</gene>
<dbReference type="Proteomes" id="UP000789860">
    <property type="component" value="Unassembled WGS sequence"/>
</dbReference>
<organism evidence="1 2">
    <name type="scientific">Scutellospora calospora</name>
    <dbReference type="NCBI Taxonomy" id="85575"/>
    <lineage>
        <taxon>Eukaryota</taxon>
        <taxon>Fungi</taxon>
        <taxon>Fungi incertae sedis</taxon>
        <taxon>Mucoromycota</taxon>
        <taxon>Glomeromycotina</taxon>
        <taxon>Glomeromycetes</taxon>
        <taxon>Diversisporales</taxon>
        <taxon>Gigasporaceae</taxon>
        <taxon>Scutellospora</taxon>
    </lineage>
</organism>
<protein>
    <submittedName>
        <fullName evidence="1">176_t:CDS:1</fullName>
    </submittedName>
</protein>
<keyword evidence="2" id="KW-1185">Reference proteome</keyword>
<reference evidence="1" key="1">
    <citation type="submission" date="2021-06" db="EMBL/GenBank/DDBJ databases">
        <authorList>
            <person name="Kallberg Y."/>
            <person name="Tangrot J."/>
            <person name="Rosling A."/>
        </authorList>
    </citation>
    <scope>NUCLEOTIDE SEQUENCE</scope>
    <source>
        <strain evidence="1">AU212A</strain>
    </source>
</reference>
<feature type="non-terminal residue" evidence="1">
    <location>
        <position position="1"/>
    </location>
</feature>
<sequence length="98" mass="10950">NINLEKKDENSVEKCVRWDDMNLVQVSSPHVKHSPISTKEKRVIKPCLKPTNSPTDSLGNVLSADSSLTPIVKRGIKVTVKQVNVKTQKPIKFVKSML</sequence>
<accession>A0ACA9MDS6</accession>
<comment type="caution">
    <text evidence="1">The sequence shown here is derived from an EMBL/GenBank/DDBJ whole genome shotgun (WGS) entry which is preliminary data.</text>
</comment>
<dbReference type="EMBL" id="CAJVPM010011803">
    <property type="protein sequence ID" value="CAG8583782.1"/>
    <property type="molecule type" value="Genomic_DNA"/>
</dbReference>
<evidence type="ECO:0000313" key="1">
    <source>
        <dbReference type="EMBL" id="CAG8583782.1"/>
    </source>
</evidence>
<evidence type="ECO:0000313" key="2">
    <source>
        <dbReference type="Proteomes" id="UP000789860"/>
    </source>
</evidence>
<name>A0ACA9MDS6_9GLOM</name>
<proteinExistence type="predicted"/>